<dbReference type="PANTHER" id="PTHR42796:SF4">
    <property type="entry name" value="FUMARYLACETOACETATE HYDROLASE DOMAIN-CONTAINING PROTEIN 2A"/>
    <property type="match status" value="1"/>
</dbReference>
<dbReference type="InterPro" id="IPR036663">
    <property type="entry name" value="Fumarylacetoacetase_C_sf"/>
</dbReference>
<dbReference type="SUPFAM" id="SSF56529">
    <property type="entry name" value="FAH"/>
    <property type="match status" value="1"/>
</dbReference>
<feature type="domain" description="Fumarylacetoacetase-like C-terminal" evidence="3">
    <location>
        <begin position="91"/>
        <end position="295"/>
    </location>
</feature>
<evidence type="ECO:0000256" key="2">
    <source>
        <dbReference type="ARBA" id="ARBA00022723"/>
    </source>
</evidence>
<evidence type="ECO:0000313" key="5">
    <source>
        <dbReference type="Proteomes" id="UP000306477"/>
    </source>
</evidence>
<reference evidence="4 5" key="1">
    <citation type="journal article" date="2019" name="Indoor Air">
        <title>Impacts of indoor surface finishes on bacterial viability.</title>
        <authorList>
            <person name="Hu J."/>
            <person name="Maamar S.B."/>
            <person name="Glawe A.J."/>
            <person name="Gottel N."/>
            <person name="Gilbert J.A."/>
            <person name="Hartmann E.M."/>
        </authorList>
    </citation>
    <scope>NUCLEOTIDE SEQUENCE [LARGE SCALE GENOMIC DNA]</scope>
    <source>
        <strain evidence="4 5">AF060A6</strain>
    </source>
</reference>
<dbReference type="EMBL" id="SLUB01000026">
    <property type="protein sequence ID" value="THE11608.1"/>
    <property type="molecule type" value="Genomic_DNA"/>
</dbReference>
<keyword evidence="2" id="KW-0479">Metal-binding</keyword>
<organism evidence="4 5">
    <name type="scientific">Bacillus timonensis</name>
    <dbReference type="NCBI Taxonomy" id="1033734"/>
    <lineage>
        <taxon>Bacteria</taxon>
        <taxon>Bacillati</taxon>
        <taxon>Bacillota</taxon>
        <taxon>Bacilli</taxon>
        <taxon>Bacillales</taxon>
        <taxon>Bacillaceae</taxon>
        <taxon>Bacillus</taxon>
    </lineage>
</organism>
<keyword evidence="5" id="KW-1185">Reference proteome</keyword>
<name>A0A4S3PQ43_9BACI</name>
<sequence>MKFVSYRSQTTIHLGILVENQILSLNRLYDLYKEQLPQDWSLPTDMKELIEQSEATLPYLESLLNCYEDSDQPSISLSEVEVLAPISNPEKIICVGLNYLDHCRETNMDPPSSPVIFSKYANTLIGNQASIELPINSNQVDFEAELAVVIGKEAKCISEEEAEDYIFGYTIMNDVSARDLQFADGQWSRGKSADTFAPIGPAIVTKEEVGNPHQLEITLRLNDELMQHSNTENLIFKIPYIVSFLSQSMTLKPGDIIATGTPPGVGMGRDPQVWLKEGDQLSITIERIGTLLNDVRTSNSTKTMHK</sequence>
<gene>
    <name evidence="4" type="ORF">E1I69_14235</name>
</gene>
<accession>A0A4S3PQ43</accession>
<protein>
    <submittedName>
        <fullName evidence="4">FAA hydrolase family protein</fullName>
    </submittedName>
</protein>
<evidence type="ECO:0000259" key="3">
    <source>
        <dbReference type="Pfam" id="PF01557"/>
    </source>
</evidence>
<dbReference type="GO" id="GO:0019752">
    <property type="term" value="P:carboxylic acid metabolic process"/>
    <property type="evidence" value="ECO:0007669"/>
    <property type="project" value="UniProtKB-ARBA"/>
</dbReference>
<dbReference type="Proteomes" id="UP000306477">
    <property type="component" value="Unassembled WGS sequence"/>
</dbReference>
<dbReference type="PANTHER" id="PTHR42796">
    <property type="entry name" value="FUMARYLACETOACETATE HYDROLASE DOMAIN-CONTAINING PROTEIN 2A-RELATED"/>
    <property type="match status" value="1"/>
</dbReference>
<evidence type="ECO:0000256" key="1">
    <source>
        <dbReference type="ARBA" id="ARBA00010211"/>
    </source>
</evidence>
<dbReference type="OrthoDB" id="9805307at2"/>
<proteinExistence type="inferred from homology"/>
<dbReference type="GO" id="GO:0046872">
    <property type="term" value="F:metal ion binding"/>
    <property type="evidence" value="ECO:0007669"/>
    <property type="project" value="UniProtKB-KW"/>
</dbReference>
<dbReference type="GO" id="GO:0016787">
    <property type="term" value="F:hydrolase activity"/>
    <property type="evidence" value="ECO:0007669"/>
    <property type="project" value="UniProtKB-KW"/>
</dbReference>
<evidence type="ECO:0000313" key="4">
    <source>
        <dbReference type="EMBL" id="THE11608.1"/>
    </source>
</evidence>
<dbReference type="Gene3D" id="3.90.850.10">
    <property type="entry name" value="Fumarylacetoacetase-like, C-terminal domain"/>
    <property type="match status" value="1"/>
</dbReference>
<comment type="similarity">
    <text evidence="1">Belongs to the FAH family.</text>
</comment>
<dbReference type="Pfam" id="PF01557">
    <property type="entry name" value="FAA_hydrolase"/>
    <property type="match status" value="1"/>
</dbReference>
<comment type="caution">
    <text evidence="4">The sequence shown here is derived from an EMBL/GenBank/DDBJ whole genome shotgun (WGS) entry which is preliminary data.</text>
</comment>
<dbReference type="AlphaFoldDB" id="A0A4S3PQ43"/>
<dbReference type="FunFam" id="3.90.850.10:FF:000002">
    <property type="entry name" value="2-hydroxyhepta-2,4-diene-1,7-dioate isomerase"/>
    <property type="match status" value="1"/>
</dbReference>
<dbReference type="InterPro" id="IPR011234">
    <property type="entry name" value="Fumarylacetoacetase-like_C"/>
</dbReference>
<dbReference type="GO" id="GO:0016853">
    <property type="term" value="F:isomerase activity"/>
    <property type="evidence" value="ECO:0007669"/>
    <property type="project" value="UniProtKB-ARBA"/>
</dbReference>
<keyword evidence="4" id="KW-0378">Hydrolase</keyword>
<dbReference type="InterPro" id="IPR051121">
    <property type="entry name" value="FAH"/>
</dbReference>
<dbReference type="RefSeq" id="WP_136380251.1">
    <property type="nucleotide sequence ID" value="NZ_SLUB01000026.1"/>
</dbReference>